<accession>A0A291LHP5</accession>
<organism evidence="1 2">
    <name type="scientific">Streptomyces phage Diane</name>
    <dbReference type="NCBI Taxonomy" id="2041207"/>
    <lineage>
        <taxon>Viruses</taxon>
        <taxon>Duplodnaviria</taxon>
        <taxon>Heunggongvirae</taxon>
        <taxon>Uroviricota</taxon>
        <taxon>Caudoviricetes</taxon>
        <taxon>Arquatrovirinae</taxon>
        <taxon>Omarvirus</taxon>
        <taxon>Omarvirus diane</taxon>
    </lineage>
</organism>
<dbReference type="EMBL" id="MF766046">
    <property type="protein sequence ID" value="ATI18861.1"/>
    <property type="molecule type" value="Genomic_DNA"/>
</dbReference>
<evidence type="ECO:0000313" key="1">
    <source>
        <dbReference type="EMBL" id="ATI18861.1"/>
    </source>
</evidence>
<keyword evidence="2" id="KW-1185">Reference proteome</keyword>
<evidence type="ECO:0000313" key="2">
    <source>
        <dbReference type="Proteomes" id="UP000230725"/>
    </source>
</evidence>
<gene>
    <name evidence="1" type="ORF">SEA_DIANE_77</name>
</gene>
<reference evidence="1 2" key="1">
    <citation type="submission" date="2017-08" db="EMBL/GenBank/DDBJ databases">
        <authorList>
            <person name="Jones O.D."/>
            <person name="Rapp I.M."/>
            <person name="Layton S."/>
            <person name="Bhuiyan S."/>
            <person name="Kim T."/>
            <person name="Hughes L.E."/>
            <person name="Garlena R.A."/>
            <person name="Russell D.A."/>
            <person name="Pope W.H."/>
            <person name="Jacobs-Sera D."/>
            <person name="Hendrix R.W."/>
            <person name="Hatfull G.F."/>
        </authorList>
    </citation>
    <scope>NUCLEOTIDE SEQUENCE [LARGE SCALE GENOMIC DNA]</scope>
</reference>
<dbReference type="Proteomes" id="UP000230725">
    <property type="component" value="Segment"/>
</dbReference>
<protein>
    <submittedName>
        <fullName evidence="1">Uncharacterized protein</fullName>
    </submittedName>
</protein>
<proteinExistence type="predicted"/>
<name>A0A291LHP5_9CAUD</name>
<sequence>MVAGAALAAALLTGCGDDRPCAESHTELKTVVSFNGKTTTTSIVPVSVCDRYEDER</sequence>